<dbReference type="EMBL" id="CP010086">
    <property type="protein sequence ID" value="AJH00500.1"/>
    <property type="molecule type" value="Genomic_DNA"/>
</dbReference>
<sequence>MQKILIVVIDGCSPEYFTLENAPNIYGLCEQKGFIKNIYGAVPTVTNVNHASILSGLWPNETQMVGNFFYDHITGKSGFIQEKGFMKATTILQHIKSIGGKTALLTVKGKILEVYGEDVDLGISAEKPDLNLLEHLGISIPPKIQSVESSKWILDAAYTCIQKESPEIVYCTTNDYIMHHYGPNSEQAKKQIGDIDNCIKKIHELEPTRQIYITADHGMNKKTTLVNFQNLSEQAGFHVVCIPPMKDRYIENHAYQEGGTLYVYMKNADEMEKYLQFVSAQISVDKISNKKEAAELYHLPINSIGDYVIFASEDYAFAEIEGIYLNTKDVRTHGSLYEREIPLAAINPVVSKEKYQFSKDITSNILQLLSR</sequence>
<dbReference type="InterPro" id="IPR023116">
    <property type="entry name" value="Phosphonoacetate_hydro_insert"/>
</dbReference>
<dbReference type="Proteomes" id="UP000031866">
    <property type="component" value="Chromosome"/>
</dbReference>
<organism evidence="1 2">
    <name type="scientific">Clostridium beijerinckii</name>
    <name type="common">Clostridium MP</name>
    <dbReference type="NCBI Taxonomy" id="1520"/>
    <lineage>
        <taxon>Bacteria</taxon>
        <taxon>Bacillati</taxon>
        <taxon>Bacillota</taxon>
        <taxon>Clostridia</taxon>
        <taxon>Eubacteriales</taxon>
        <taxon>Clostridiaceae</taxon>
        <taxon>Clostridium</taxon>
    </lineage>
</organism>
<dbReference type="STRING" id="1520.LF65_03952"/>
<dbReference type="InterPro" id="IPR017850">
    <property type="entry name" value="Alkaline_phosphatase_core_sf"/>
</dbReference>
<gene>
    <name evidence="1" type="ORF">LF65_03952</name>
</gene>
<dbReference type="Gene3D" id="3.40.720.10">
    <property type="entry name" value="Alkaline Phosphatase, subunit A"/>
    <property type="match status" value="1"/>
</dbReference>
<protein>
    <submittedName>
        <fullName evidence="1">Phosphodiesterase</fullName>
    </submittedName>
</protein>
<dbReference type="PANTHER" id="PTHR10151">
    <property type="entry name" value="ECTONUCLEOTIDE PYROPHOSPHATASE/PHOSPHODIESTERASE"/>
    <property type="match status" value="1"/>
</dbReference>
<evidence type="ECO:0000313" key="1">
    <source>
        <dbReference type="EMBL" id="AJH00500.1"/>
    </source>
</evidence>
<dbReference type="OrthoDB" id="8580666at2"/>
<dbReference type="Gene3D" id="3.30.1360.110">
    <property type="entry name" value="Domain 2, Phosphonoacetate Hydrolase"/>
    <property type="match status" value="1"/>
</dbReference>
<dbReference type="Pfam" id="PF01663">
    <property type="entry name" value="Phosphodiest"/>
    <property type="match status" value="1"/>
</dbReference>
<dbReference type="RefSeq" id="WP_041898296.1">
    <property type="nucleotide sequence ID" value="NZ_CP010086.2"/>
</dbReference>
<name>A0A0B5QE07_CLOBE</name>
<proteinExistence type="predicted"/>
<dbReference type="SUPFAM" id="SSF53649">
    <property type="entry name" value="Alkaline phosphatase-like"/>
    <property type="match status" value="1"/>
</dbReference>
<reference evidence="2" key="1">
    <citation type="submission" date="2014-12" db="EMBL/GenBank/DDBJ databases">
        <title>Genome sequence of Clostridium beijerinckii strain 59B.</title>
        <authorList>
            <person name="Little G.T."/>
            <person name="Minton N.P."/>
        </authorList>
    </citation>
    <scope>NUCLEOTIDE SEQUENCE [LARGE SCALE GENOMIC DNA]</scope>
    <source>
        <strain evidence="2">59B</strain>
    </source>
</reference>
<dbReference type="PANTHER" id="PTHR10151:SF120">
    <property type="entry name" value="BIS(5'-ADENOSYL)-TRIPHOSPHATASE"/>
    <property type="match status" value="1"/>
</dbReference>
<dbReference type="KEGG" id="cbei:LF65_03952"/>
<evidence type="ECO:0000313" key="2">
    <source>
        <dbReference type="Proteomes" id="UP000031866"/>
    </source>
</evidence>
<accession>A0A0B5QE07</accession>
<dbReference type="AlphaFoldDB" id="A0A0B5QE07"/>
<dbReference type="InterPro" id="IPR002591">
    <property type="entry name" value="Phosphodiest/P_Trfase"/>
</dbReference>
<dbReference type="GO" id="GO:0016787">
    <property type="term" value="F:hydrolase activity"/>
    <property type="evidence" value="ECO:0007669"/>
    <property type="project" value="UniProtKB-ARBA"/>
</dbReference>